<accession>A0ABT9YKS2</accession>
<evidence type="ECO:0000259" key="2">
    <source>
        <dbReference type="Pfam" id="PF11127"/>
    </source>
</evidence>
<gene>
    <name evidence="3" type="ORF">J2S05_003259</name>
</gene>
<organism evidence="3 4">
    <name type="scientific">Alkalicoccobacillus murimartini</name>
    <dbReference type="NCBI Taxonomy" id="171685"/>
    <lineage>
        <taxon>Bacteria</taxon>
        <taxon>Bacillati</taxon>
        <taxon>Bacillota</taxon>
        <taxon>Bacilli</taxon>
        <taxon>Bacillales</taxon>
        <taxon>Bacillaceae</taxon>
        <taxon>Alkalicoccobacillus</taxon>
    </lineage>
</organism>
<keyword evidence="1" id="KW-0472">Membrane</keyword>
<dbReference type="Pfam" id="PF11127">
    <property type="entry name" value="YgaP-like_TM"/>
    <property type="match status" value="1"/>
</dbReference>
<evidence type="ECO:0000256" key="1">
    <source>
        <dbReference type="SAM" id="Phobius"/>
    </source>
</evidence>
<evidence type="ECO:0000313" key="4">
    <source>
        <dbReference type="Proteomes" id="UP001225034"/>
    </source>
</evidence>
<protein>
    <recommendedName>
        <fullName evidence="2">Inner membrane protein YgaP-like transmembrane domain-containing protein</fullName>
    </recommendedName>
</protein>
<keyword evidence="4" id="KW-1185">Reference proteome</keyword>
<proteinExistence type="predicted"/>
<name>A0ABT9YKS2_9BACI</name>
<sequence length="78" mass="8639">MKPNLSRIQSLCRITCGLSVLAFASSKMQRKSSLIGIIGIIIGAMKVAEGITRFCPLIYMTDKKKQEHKQDGRVMNPS</sequence>
<dbReference type="EMBL" id="JAUSUA010000005">
    <property type="protein sequence ID" value="MDQ0208448.1"/>
    <property type="molecule type" value="Genomic_DNA"/>
</dbReference>
<reference evidence="3 4" key="1">
    <citation type="submission" date="2023-07" db="EMBL/GenBank/DDBJ databases">
        <title>Genomic Encyclopedia of Type Strains, Phase IV (KMG-IV): sequencing the most valuable type-strain genomes for metagenomic binning, comparative biology and taxonomic classification.</title>
        <authorList>
            <person name="Goeker M."/>
        </authorList>
    </citation>
    <scope>NUCLEOTIDE SEQUENCE [LARGE SCALE GENOMIC DNA]</scope>
    <source>
        <strain evidence="3 4">DSM 19154</strain>
    </source>
</reference>
<feature type="domain" description="Inner membrane protein YgaP-like transmembrane" evidence="2">
    <location>
        <begin position="1"/>
        <end position="67"/>
    </location>
</feature>
<feature type="transmembrane region" description="Helical" evidence="1">
    <location>
        <begin position="34"/>
        <end position="59"/>
    </location>
</feature>
<comment type="caution">
    <text evidence="3">The sequence shown here is derived from an EMBL/GenBank/DDBJ whole genome shotgun (WGS) entry which is preliminary data.</text>
</comment>
<keyword evidence="1" id="KW-0812">Transmembrane</keyword>
<keyword evidence="1" id="KW-1133">Transmembrane helix</keyword>
<dbReference type="RefSeq" id="WP_306984503.1">
    <property type="nucleotide sequence ID" value="NZ_JAUSUA010000005.1"/>
</dbReference>
<evidence type="ECO:0000313" key="3">
    <source>
        <dbReference type="EMBL" id="MDQ0208448.1"/>
    </source>
</evidence>
<dbReference type="InterPro" id="IPR021309">
    <property type="entry name" value="YgaP-like_TM"/>
</dbReference>
<dbReference type="Proteomes" id="UP001225034">
    <property type="component" value="Unassembled WGS sequence"/>
</dbReference>